<keyword evidence="3" id="KW-1185">Reference proteome</keyword>
<keyword evidence="1" id="KW-1133">Transmembrane helix</keyword>
<proteinExistence type="predicted"/>
<gene>
    <name evidence="2" type="ORF">B0T11DRAFT_331809</name>
</gene>
<dbReference type="AlphaFoldDB" id="A0A8K0WZX0"/>
<name>A0A8K0WZX0_9PEZI</name>
<evidence type="ECO:0000313" key="2">
    <source>
        <dbReference type="EMBL" id="KAH7353914.1"/>
    </source>
</evidence>
<feature type="transmembrane region" description="Helical" evidence="1">
    <location>
        <begin position="61"/>
        <end position="83"/>
    </location>
</feature>
<evidence type="ECO:0000313" key="3">
    <source>
        <dbReference type="Proteomes" id="UP000813385"/>
    </source>
</evidence>
<sequence>MPRGFQAHWHATLTPVTKGRFARSSDTSNPDLEAGHMKAHRTSSYRLPPKWEKFWDRFGQFIWVLIVAAVTAGLIIGICKAVGAI</sequence>
<keyword evidence="1" id="KW-0472">Membrane</keyword>
<dbReference type="EMBL" id="JAGPXD010000005">
    <property type="protein sequence ID" value="KAH7353914.1"/>
    <property type="molecule type" value="Genomic_DNA"/>
</dbReference>
<evidence type="ECO:0000256" key="1">
    <source>
        <dbReference type="SAM" id="Phobius"/>
    </source>
</evidence>
<accession>A0A8K0WZX0</accession>
<organism evidence="2 3">
    <name type="scientific">Plectosphaerella cucumerina</name>
    <dbReference type="NCBI Taxonomy" id="40658"/>
    <lineage>
        <taxon>Eukaryota</taxon>
        <taxon>Fungi</taxon>
        <taxon>Dikarya</taxon>
        <taxon>Ascomycota</taxon>
        <taxon>Pezizomycotina</taxon>
        <taxon>Sordariomycetes</taxon>
        <taxon>Hypocreomycetidae</taxon>
        <taxon>Glomerellales</taxon>
        <taxon>Plectosphaerellaceae</taxon>
        <taxon>Plectosphaerella</taxon>
    </lineage>
</organism>
<reference evidence="2" key="1">
    <citation type="journal article" date="2021" name="Nat. Commun.">
        <title>Genetic determinants of endophytism in the Arabidopsis root mycobiome.</title>
        <authorList>
            <person name="Mesny F."/>
            <person name="Miyauchi S."/>
            <person name="Thiergart T."/>
            <person name="Pickel B."/>
            <person name="Atanasova L."/>
            <person name="Karlsson M."/>
            <person name="Huettel B."/>
            <person name="Barry K.W."/>
            <person name="Haridas S."/>
            <person name="Chen C."/>
            <person name="Bauer D."/>
            <person name="Andreopoulos W."/>
            <person name="Pangilinan J."/>
            <person name="LaButti K."/>
            <person name="Riley R."/>
            <person name="Lipzen A."/>
            <person name="Clum A."/>
            <person name="Drula E."/>
            <person name="Henrissat B."/>
            <person name="Kohler A."/>
            <person name="Grigoriev I.V."/>
            <person name="Martin F.M."/>
            <person name="Hacquard S."/>
        </authorList>
    </citation>
    <scope>NUCLEOTIDE SEQUENCE</scope>
    <source>
        <strain evidence="2">MPI-CAGE-AT-0016</strain>
    </source>
</reference>
<dbReference type="Proteomes" id="UP000813385">
    <property type="component" value="Unassembled WGS sequence"/>
</dbReference>
<keyword evidence="1" id="KW-0812">Transmembrane</keyword>
<comment type="caution">
    <text evidence="2">The sequence shown here is derived from an EMBL/GenBank/DDBJ whole genome shotgun (WGS) entry which is preliminary data.</text>
</comment>
<protein>
    <submittedName>
        <fullName evidence="2">Uncharacterized protein</fullName>
    </submittedName>
</protein>